<comment type="similarity">
    <text evidence="1">Belongs to the 'phage' integrase family.</text>
</comment>
<name>A0ABS4GAC4_9FIRM</name>
<dbReference type="InterPro" id="IPR002104">
    <property type="entry name" value="Integrase_catalytic"/>
</dbReference>
<evidence type="ECO:0000256" key="5">
    <source>
        <dbReference type="PROSITE-ProRule" id="PRU01248"/>
    </source>
</evidence>
<feature type="domain" description="Tyr recombinase" evidence="6">
    <location>
        <begin position="160"/>
        <end position="340"/>
    </location>
</feature>
<proteinExistence type="inferred from homology"/>
<dbReference type="InterPro" id="IPR004107">
    <property type="entry name" value="Integrase_SAM-like_N"/>
</dbReference>
<dbReference type="SUPFAM" id="SSF56349">
    <property type="entry name" value="DNA breaking-rejoining enzymes"/>
    <property type="match status" value="1"/>
</dbReference>
<dbReference type="Pfam" id="PF00589">
    <property type="entry name" value="Phage_integrase"/>
    <property type="match status" value="1"/>
</dbReference>
<dbReference type="InterPro" id="IPR044068">
    <property type="entry name" value="CB"/>
</dbReference>
<feature type="domain" description="Core-binding (CB)" evidence="7">
    <location>
        <begin position="61"/>
        <end position="139"/>
    </location>
</feature>
<accession>A0ABS4GAC4</accession>
<gene>
    <name evidence="8" type="ORF">J2Z76_000491</name>
</gene>
<dbReference type="Pfam" id="PF14659">
    <property type="entry name" value="Phage_int_SAM_3"/>
    <property type="match status" value="1"/>
</dbReference>
<reference evidence="8 9" key="1">
    <citation type="submission" date="2021-03" db="EMBL/GenBank/DDBJ databases">
        <title>Genomic Encyclopedia of Type Strains, Phase IV (KMG-IV): sequencing the most valuable type-strain genomes for metagenomic binning, comparative biology and taxonomic classification.</title>
        <authorList>
            <person name="Goeker M."/>
        </authorList>
    </citation>
    <scope>NUCLEOTIDE SEQUENCE [LARGE SCALE GENOMIC DNA]</scope>
    <source>
        <strain evidence="8 9">DSM 24004</strain>
    </source>
</reference>
<evidence type="ECO:0000313" key="8">
    <source>
        <dbReference type="EMBL" id="MBP1924638.1"/>
    </source>
</evidence>
<evidence type="ECO:0000259" key="6">
    <source>
        <dbReference type="PROSITE" id="PS51898"/>
    </source>
</evidence>
<protein>
    <submittedName>
        <fullName evidence="8">Integrase</fullName>
    </submittedName>
</protein>
<keyword evidence="3 5" id="KW-0238">DNA-binding</keyword>
<evidence type="ECO:0000256" key="4">
    <source>
        <dbReference type="ARBA" id="ARBA00023172"/>
    </source>
</evidence>
<keyword evidence="4" id="KW-0233">DNA recombination</keyword>
<keyword evidence="9" id="KW-1185">Reference proteome</keyword>
<evidence type="ECO:0000256" key="3">
    <source>
        <dbReference type="ARBA" id="ARBA00023125"/>
    </source>
</evidence>
<dbReference type="Gene3D" id="1.10.443.10">
    <property type="entry name" value="Intergrase catalytic core"/>
    <property type="match status" value="1"/>
</dbReference>
<dbReference type="InterPro" id="IPR013762">
    <property type="entry name" value="Integrase-like_cat_sf"/>
</dbReference>
<evidence type="ECO:0000256" key="1">
    <source>
        <dbReference type="ARBA" id="ARBA00008857"/>
    </source>
</evidence>
<dbReference type="PANTHER" id="PTHR30349">
    <property type="entry name" value="PHAGE INTEGRASE-RELATED"/>
    <property type="match status" value="1"/>
</dbReference>
<sequence>MAKQKKRSDGRYCKNVTIGRNTNGTLKRKMIYANTQKELDLKVAELTLQVDKGVIIDDKGMTVYKWSIDWLKVYKGDLDDNTQHNYQCTINKYIQPNFEHIKLKELKQAQVKAVLNQIKYVTASKMFLSTMIQMLDKAVENDYVSKNVAIGLTSKKYYKKSKEPLTNEQINIIKNTPHEIQKLCLMLIYSGLRIDELINLTWSNVDMKKKYLSVIEDDEKNVKTEAGIRNIPIVQPLLDILKELDTKNIKTIDSSKDYIFKYKSTKYTMRRLSYLRYKYCDICDFDFTYHQCRHTYASMLYYAGVRVKEAQEWLGHASSSMTMDIYTHLQEKDKLTSANKIDEYLKTI</sequence>
<dbReference type="EMBL" id="JAGGKS010000001">
    <property type="protein sequence ID" value="MBP1924638.1"/>
    <property type="molecule type" value="Genomic_DNA"/>
</dbReference>
<evidence type="ECO:0000256" key="2">
    <source>
        <dbReference type="ARBA" id="ARBA00022908"/>
    </source>
</evidence>
<dbReference type="PROSITE" id="PS51900">
    <property type="entry name" value="CB"/>
    <property type="match status" value="1"/>
</dbReference>
<dbReference type="InterPro" id="IPR050090">
    <property type="entry name" value="Tyrosine_recombinase_XerCD"/>
</dbReference>
<dbReference type="Proteomes" id="UP001519342">
    <property type="component" value="Unassembled WGS sequence"/>
</dbReference>
<dbReference type="PANTHER" id="PTHR30349:SF64">
    <property type="entry name" value="PROPHAGE INTEGRASE INTD-RELATED"/>
    <property type="match status" value="1"/>
</dbReference>
<evidence type="ECO:0000313" key="9">
    <source>
        <dbReference type="Proteomes" id="UP001519342"/>
    </source>
</evidence>
<dbReference type="Gene3D" id="1.10.150.130">
    <property type="match status" value="1"/>
</dbReference>
<dbReference type="PROSITE" id="PS51898">
    <property type="entry name" value="TYR_RECOMBINASE"/>
    <property type="match status" value="1"/>
</dbReference>
<dbReference type="CDD" id="cd01189">
    <property type="entry name" value="INT_ICEBs1_C_like"/>
    <property type="match status" value="1"/>
</dbReference>
<dbReference type="InterPro" id="IPR011010">
    <property type="entry name" value="DNA_brk_join_enz"/>
</dbReference>
<evidence type="ECO:0000259" key="7">
    <source>
        <dbReference type="PROSITE" id="PS51900"/>
    </source>
</evidence>
<keyword evidence="2" id="KW-0229">DNA integration</keyword>
<dbReference type="RefSeq" id="WP_209510387.1">
    <property type="nucleotide sequence ID" value="NZ_JAGGKS010000001.1"/>
</dbReference>
<organism evidence="8 9">
    <name type="scientific">Sedimentibacter acidaminivorans</name>
    <dbReference type="NCBI Taxonomy" id="913099"/>
    <lineage>
        <taxon>Bacteria</taxon>
        <taxon>Bacillati</taxon>
        <taxon>Bacillota</taxon>
        <taxon>Tissierellia</taxon>
        <taxon>Sedimentibacter</taxon>
    </lineage>
</organism>
<comment type="caution">
    <text evidence="8">The sequence shown here is derived from an EMBL/GenBank/DDBJ whole genome shotgun (WGS) entry which is preliminary data.</text>
</comment>
<dbReference type="InterPro" id="IPR010998">
    <property type="entry name" value="Integrase_recombinase_N"/>
</dbReference>